<feature type="region of interest" description="Disordered" evidence="1">
    <location>
        <begin position="522"/>
        <end position="547"/>
    </location>
</feature>
<dbReference type="Proteomes" id="UP001549184">
    <property type="component" value="Unassembled WGS sequence"/>
</dbReference>
<dbReference type="InterPro" id="IPR045392">
    <property type="entry name" value="DUF6519"/>
</dbReference>
<reference evidence="2 3" key="1">
    <citation type="submission" date="2024-06" db="EMBL/GenBank/DDBJ databases">
        <title>Sorghum-associated microbial communities from plants grown in Nebraska, USA.</title>
        <authorList>
            <person name="Schachtman D."/>
        </authorList>
    </citation>
    <scope>NUCLEOTIDE SEQUENCE [LARGE SCALE GENOMIC DNA]</scope>
    <source>
        <strain evidence="2 3">1073</strain>
    </source>
</reference>
<comment type="caution">
    <text evidence="2">The sequence shown here is derived from an EMBL/GenBank/DDBJ whole genome shotgun (WGS) entry which is preliminary data.</text>
</comment>
<protein>
    <submittedName>
        <fullName evidence="2">Uncharacterized protein</fullName>
    </submittedName>
</protein>
<evidence type="ECO:0000313" key="3">
    <source>
        <dbReference type="Proteomes" id="UP001549184"/>
    </source>
</evidence>
<proteinExistence type="predicted"/>
<name>A0ABV2JYQ2_9GAMM</name>
<evidence type="ECO:0000313" key="2">
    <source>
        <dbReference type="EMBL" id="MET3653961.1"/>
    </source>
</evidence>
<evidence type="ECO:0000256" key="1">
    <source>
        <dbReference type="SAM" id="MobiDB-lite"/>
    </source>
</evidence>
<dbReference type="EMBL" id="JBEPMU010000006">
    <property type="protein sequence ID" value="MET3653961.1"/>
    <property type="molecule type" value="Genomic_DNA"/>
</dbReference>
<feature type="compositionally biased region" description="Basic residues" evidence="1">
    <location>
        <begin position="526"/>
        <end position="547"/>
    </location>
</feature>
<dbReference type="Pfam" id="PF20129">
    <property type="entry name" value="DUF6519"/>
    <property type="match status" value="1"/>
</dbReference>
<sequence>MKGDFARVTFNPAHHYTQVLQQQGRVLLEADSNEQASIQLYLLHSLIRDLVGSCWAAGTGFAIGVQPDMADWTLSPGHFYVDGILCENDTSCTLASQPYLPLPADGSGDWVHVPRQFALWVDVWERHLSAIEAPGLADIALQGVDTATRAQTVWQIRMLDLDAERLGASLADTRAAIGLSGRDDAGKKQAIAELDGLRKNLPSLGAANRNDICTTLRQVLTVRPRYAWPRLRAMLGPVESDSDPCVIAADARYRGCENQLYRVEVHHGGLAGTTEVPTAASFKWSRENGSVIFPIVKTANNPQSDGSMQVVVTLAKLGRDQRLGLAVKDWVELVDDDYTLSQLAYPLMQVIAIDAADGIVTLAVPTGDTAYAVGGAAKHPLLRRWDQSLQLDAHGCVALIEGEAIDLEDGVQVSFEPGGVYATGDYWLIPARVAGNGTLDWPKDGDKGAALKSFGMHHIAVLGTLWPQMGYTECCCRFDSLCTLLGQASNRRVVDGGAVVAPAAPVRKTAVKKSGATSVSKAVAAKSKRAPAKAVKKTGARKTGKPR</sequence>
<dbReference type="RefSeq" id="WP_354015338.1">
    <property type="nucleotide sequence ID" value="NZ_JBEPMU010000006.1"/>
</dbReference>
<accession>A0ABV2JYQ2</accession>
<keyword evidence="3" id="KW-1185">Reference proteome</keyword>
<gene>
    <name evidence="2" type="ORF">ABIC75_003699</name>
</gene>
<organism evidence="2 3">
    <name type="scientific">Dyella japonica</name>
    <dbReference type="NCBI Taxonomy" id="231455"/>
    <lineage>
        <taxon>Bacteria</taxon>
        <taxon>Pseudomonadati</taxon>
        <taxon>Pseudomonadota</taxon>
        <taxon>Gammaproteobacteria</taxon>
        <taxon>Lysobacterales</taxon>
        <taxon>Rhodanobacteraceae</taxon>
        <taxon>Dyella</taxon>
    </lineage>
</organism>